<name>M0BFE4_9EURY</name>
<organism evidence="1 2">
    <name type="scientific">Halovivax asiaticus JCM 14624</name>
    <dbReference type="NCBI Taxonomy" id="1227490"/>
    <lineage>
        <taxon>Archaea</taxon>
        <taxon>Methanobacteriati</taxon>
        <taxon>Methanobacteriota</taxon>
        <taxon>Stenosarchaea group</taxon>
        <taxon>Halobacteria</taxon>
        <taxon>Halobacteriales</taxon>
        <taxon>Natrialbaceae</taxon>
        <taxon>Halovivax</taxon>
    </lineage>
</organism>
<evidence type="ECO:0000313" key="1">
    <source>
        <dbReference type="EMBL" id="ELZ08384.1"/>
    </source>
</evidence>
<evidence type="ECO:0008006" key="3">
    <source>
        <dbReference type="Google" id="ProtNLM"/>
    </source>
</evidence>
<gene>
    <name evidence="1" type="ORF">C479_13633</name>
</gene>
<sequence>MLGDDTKQQPKSIRDAAKLVGRDYKQVHRNLSDLENIGVITFGSGEAGQAKTPKLAYDGLEIDIPVARQNGDVGTTAP</sequence>
<dbReference type="PATRIC" id="fig|1227490.4.peg.2765"/>
<dbReference type="RefSeq" id="WP_007703630.1">
    <property type="nucleotide sequence ID" value="NZ_AOIQ01000021.1"/>
</dbReference>
<dbReference type="AlphaFoldDB" id="M0BFE4"/>
<accession>M0BFE4</accession>
<dbReference type="EMBL" id="AOIQ01000021">
    <property type="protein sequence ID" value="ELZ08384.1"/>
    <property type="molecule type" value="Genomic_DNA"/>
</dbReference>
<dbReference type="STRING" id="1227490.C479_13633"/>
<proteinExistence type="predicted"/>
<reference evidence="1 2" key="1">
    <citation type="journal article" date="2014" name="PLoS Genet.">
        <title>Phylogenetically driven sequencing of extremely halophilic archaea reveals strategies for static and dynamic osmo-response.</title>
        <authorList>
            <person name="Becker E.A."/>
            <person name="Seitzer P.M."/>
            <person name="Tritt A."/>
            <person name="Larsen D."/>
            <person name="Krusor M."/>
            <person name="Yao A.I."/>
            <person name="Wu D."/>
            <person name="Madern D."/>
            <person name="Eisen J.A."/>
            <person name="Darling A.E."/>
            <person name="Facciotti M.T."/>
        </authorList>
    </citation>
    <scope>NUCLEOTIDE SEQUENCE [LARGE SCALE GENOMIC DNA]</scope>
    <source>
        <strain evidence="1 2">JCM 14624</strain>
    </source>
</reference>
<protein>
    <recommendedName>
        <fullName evidence="3">Transcriptional regulator</fullName>
    </recommendedName>
</protein>
<comment type="caution">
    <text evidence="1">The sequence shown here is derived from an EMBL/GenBank/DDBJ whole genome shotgun (WGS) entry which is preliminary data.</text>
</comment>
<evidence type="ECO:0000313" key="2">
    <source>
        <dbReference type="Proteomes" id="UP000011560"/>
    </source>
</evidence>
<keyword evidence="2" id="KW-1185">Reference proteome</keyword>
<dbReference type="Proteomes" id="UP000011560">
    <property type="component" value="Unassembled WGS sequence"/>
</dbReference>
<dbReference type="Pfam" id="PF25212">
    <property type="entry name" value="HVO_A0114"/>
    <property type="match status" value="1"/>
</dbReference>